<dbReference type="Proteomes" id="UP000837857">
    <property type="component" value="Chromosome 4"/>
</dbReference>
<feature type="compositionally biased region" description="Pro residues" evidence="2">
    <location>
        <begin position="341"/>
        <end position="353"/>
    </location>
</feature>
<reference evidence="3" key="1">
    <citation type="submission" date="2022-03" db="EMBL/GenBank/DDBJ databases">
        <authorList>
            <person name="Martin H S."/>
        </authorList>
    </citation>
    <scope>NUCLEOTIDE SEQUENCE</scope>
</reference>
<feature type="compositionally biased region" description="Basic and acidic residues" evidence="2">
    <location>
        <begin position="504"/>
        <end position="566"/>
    </location>
</feature>
<evidence type="ECO:0008006" key="5">
    <source>
        <dbReference type="Google" id="ProtNLM"/>
    </source>
</evidence>
<evidence type="ECO:0000313" key="3">
    <source>
        <dbReference type="EMBL" id="CAH2065824.1"/>
    </source>
</evidence>
<feature type="region of interest" description="Disordered" evidence="2">
    <location>
        <begin position="330"/>
        <end position="586"/>
    </location>
</feature>
<feature type="compositionally biased region" description="Basic and acidic residues" evidence="2">
    <location>
        <begin position="441"/>
        <end position="450"/>
    </location>
</feature>
<evidence type="ECO:0000256" key="2">
    <source>
        <dbReference type="SAM" id="MobiDB-lite"/>
    </source>
</evidence>
<gene>
    <name evidence="3" type="ORF">IPOD504_LOCUS13152</name>
</gene>
<accession>A0ABN8IS74</accession>
<evidence type="ECO:0000313" key="4">
    <source>
        <dbReference type="Proteomes" id="UP000837857"/>
    </source>
</evidence>
<keyword evidence="1" id="KW-0175">Coiled coil</keyword>
<feature type="compositionally biased region" description="Acidic residues" evidence="2">
    <location>
        <begin position="241"/>
        <end position="252"/>
    </location>
</feature>
<name>A0ABN8IS74_9NEOP</name>
<sequence length="586" mass="64963">MSDLEDEIKVLKETNNELVQKVQYWKMTAAQRENEKLELMKEINELRLKLSRIRSGGAAQVRQLDAALQAASQEALTHLVQASSAVARTMDLAKAYMRDRQELDAASPRWSSISGTPASEKVNRVPPMLIGGQSIQPVVSLSRTLVYNRSTRTLNRSPNQQTRNVTERAVPIHMLQDLYIPLTRIDATETLRNMETDAGSNNRDDSTEDLGLDDSSEHVIDESQNMSDIDEFENSRRLEAVTEDLEPEDEEQTPPSVPRTRSENPLEGPSWLLDIQNTQPRREKFLVNLEPDSTTELQESGHPSTASPAVETQGSRLAVAVAGVGCEFSPTVRRRKRTSSPPAPAPAPAPGPATPHYSPRPNSTGGRVLKVMVAKLRLEENEEGSGDASPPKRAMRDTSPPNRAMRTTSPPNRAIPNTSPPKRAIREPSPAGGSSPSLPDRSPREPCRKDRSPRRLMRFDAPSPNGATDARVIVSETKSAPCGSGEPSGTSKAASGRDTSGTRVTDRDTRVTDRDTRDTERDTRDTERDTRDTSTGSRRDRMSRRDACESDARDSDSSTERTEGRTRRPRKAVTYKEKPLNRKLRR</sequence>
<feature type="region of interest" description="Disordered" evidence="2">
    <location>
        <begin position="293"/>
        <end position="313"/>
    </location>
</feature>
<protein>
    <recommendedName>
        <fullName evidence="5">Shugoshin C-terminal domain-containing protein</fullName>
    </recommendedName>
</protein>
<feature type="compositionally biased region" description="Low complexity" evidence="2">
    <location>
        <begin position="428"/>
        <end position="439"/>
    </location>
</feature>
<feature type="region of interest" description="Disordered" evidence="2">
    <location>
        <begin position="193"/>
        <end position="271"/>
    </location>
</feature>
<organism evidence="3 4">
    <name type="scientific">Iphiclides podalirius</name>
    <name type="common">scarce swallowtail</name>
    <dbReference type="NCBI Taxonomy" id="110791"/>
    <lineage>
        <taxon>Eukaryota</taxon>
        <taxon>Metazoa</taxon>
        <taxon>Ecdysozoa</taxon>
        <taxon>Arthropoda</taxon>
        <taxon>Hexapoda</taxon>
        <taxon>Insecta</taxon>
        <taxon>Pterygota</taxon>
        <taxon>Neoptera</taxon>
        <taxon>Endopterygota</taxon>
        <taxon>Lepidoptera</taxon>
        <taxon>Glossata</taxon>
        <taxon>Ditrysia</taxon>
        <taxon>Papilionoidea</taxon>
        <taxon>Papilionidae</taxon>
        <taxon>Papilioninae</taxon>
        <taxon>Iphiclides</taxon>
    </lineage>
</organism>
<dbReference type="EMBL" id="OW152816">
    <property type="protein sequence ID" value="CAH2065824.1"/>
    <property type="molecule type" value="Genomic_DNA"/>
</dbReference>
<proteinExistence type="predicted"/>
<feature type="compositionally biased region" description="Polar residues" evidence="2">
    <location>
        <begin position="399"/>
        <end position="417"/>
    </location>
</feature>
<keyword evidence="4" id="KW-1185">Reference proteome</keyword>
<evidence type="ECO:0000256" key="1">
    <source>
        <dbReference type="SAM" id="Coils"/>
    </source>
</evidence>
<feature type="coiled-coil region" evidence="1">
    <location>
        <begin position="1"/>
        <end position="49"/>
    </location>
</feature>
<feature type="non-terminal residue" evidence="3">
    <location>
        <position position="586"/>
    </location>
</feature>